<dbReference type="PANTHER" id="PTHR23313:SF0">
    <property type="entry name" value="TESTIS-EXPRESSED PROTEIN 9"/>
    <property type="match status" value="1"/>
</dbReference>
<dbReference type="EMBL" id="JANIIK010000112">
    <property type="protein sequence ID" value="KAJ3593296.1"/>
    <property type="molecule type" value="Genomic_DNA"/>
</dbReference>
<organism evidence="2 3">
    <name type="scientific">Muraenolepis orangiensis</name>
    <name type="common">Patagonian moray cod</name>
    <dbReference type="NCBI Taxonomy" id="630683"/>
    <lineage>
        <taxon>Eukaryota</taxon>
        <taxon>Metazoa</taxon>
        <taxon>Chordata</taxon>
        <taxon>Craniata</taxon>
        <taxon>Vertebrata</taxon>
        <taxon>Euteleostomi</taxon>
        <taxon>Actinopterygii</taxon>
        <taxon>Neopterygii</taxon>
        <taxon>Teleostei</taxon>
        <taxon>Neoteleostei</taxon>
        <taxon>Acanthomorphata</taxon>
        <taxon>Zeiogadaria</taxon>
        <taxon>Gadariae</taxon>
        <taxon>Gadiformes</taxon>
        <taxon>Muraenolepidoidei</taxon>
        <taxon>Muraenolepididae</taxon>
        <taxon>Muraenolepis</taxon>
    </lineage>
</organism>
<reference evidence="2" key="1">
    <citation type="submission" date="2022-07" db="EMBL/GenBank/DDBJ databases">
        <title>Chromosome-level genome of Muraenolepis orangiensis.</title>
        <authorList>
            <person name="Kim J."/>
        </authorList>
    </citation>
    <scope>NUCLEOTIDE SEQUENCE</scope>
    <source>
        <strain evidence="2">KU_S4_2022</strain>
        <tissue evidence="2">Muscle</tissue>
    </source>
</reference>
<feature type="coiled-coil region" evidence="1">
    <location>
        <begin position="122"/>
        <end position="149"/>
    </location>
</feature>
<evidence type="ECO:0000313" key="3">
    <source>
        <dbReference type="Proteomes" id="UP001148018"/>
    </source>
</evidence>
<comment type="caution">
    <text evidence="2">The sequence shown here is derived from an EMBL/GenBank/DDBJ whole genome shotgun (WGS) entry which is preliminary data.</text>
</comment>
<dbReference type="PANTHER" id="PTHR23313">
    <property type="entry name" value="TSEC1-RELATED"/>
    <property type="match status" value="1"/>
</dbReference>
<evidence type="ECO:0000313" key="2">
    <source>
        <dbReference type="EMBL" id="KAJ3593296.1"/>
    </source>
</evidence>
<dbReference type="AlphaFoldDB" id="A0A9Q0DT96"/>
<proteinExistence type="predicted"/>
<evidence type="ECO:0008006" key="4">
    <source>
        <dbReference type="Google" id="ProtNLM"/>
    </source>
</evidence>
<keyword evidence="1" id="KW-0175">Coiled coil</keyword>
<protein>
    <recommendedName>
        <fullName evidence="4">Testis expressed 9</fullName>
    </recommendedName>
</protein>
<dbReference type="OrthoDB" id="269872at2759"/>
<name>A0A9Q0DT96_9TELE</name>
<feature type="coiled-coil region" evidence="1">
    <location>
        <begin position="60"/>
        <end position="87"/>
    </location>
</feature>
<gene>
    <name evidence="2" type="ORF">NHX12_005631</name>
</gene>
<accession>A0A9Q0DT96</accession>
<evidence type="ECO:0000256" key="1">
    <source>
        <dbReference type="SAM" id="Coils"/>
    </source>
</evidence>
<dbReference type="Proteomes" id="UP001148018">
    <property type="component" value="Unassembled WGS sequence"/>
</dbReference>
<sequence length="176" mass="19852">MESRSQRSKKTDVKMTARAASGAINKPALVPDFIAQEEQYNIIMPQKAILQQPGMKDDESGKLGSKIKELEEDRARLQKTSNVLQTHTEKHRALAEEASKTCDGLQEIEGLNRAQKQAAGNQNTAEVRLNRSLEEVERLKSQLNNVKQLSKMHFEAAKVLSFTEEEFMKALDWGKL</sequence>
<keyword evidence="3" id="KW-1185">Reference proteome</keyword>